<feature type="signal peptide" evidence="4">
    <location>
        <begin position="1"/>
        <end position="21"/>
    </location>
</feature>
<evidence type="ECO:0000256" key="1">
    <source>
        <dbReference type="ARBA" id="ARBA00022729"/>
    </source>
</evidence>
<dbReference type="Gene3D" id="3.40.50.1000">
    <property type="entry name" value="HAD superfamily/HAD-like"/>
    <property type="match status" value="1"/>
</dbReference>
<evidence type="ECO:0000256" key="3">
    <source>
        <dbReference type="PIRNR" id="PIRNR002674"/>
    </source>
</evidence>
<comment type="caution">
    <text evidence="5">The sequence shown here is derived from an EMBL/GenBank/DDBJ whole genome shotgun (WGS) entry which is preliminary data.</text>
</comment>
<dbReference type="InterPro" id="IPR036412">
    <property type="entry name" value="HAD-like_sf"/>
</dbReference>
<dbReference type="PIRSF" id="PIRSF002674">
    <property type="entry name" value="VSP"/>
    <property type="match status" value="1"/>
</dbReference>
<protein>
    <submittedName>
        <fullName evidence="5">HAD superfamily</fullName>
    </submittedName>
</protein>
<dbReference type="InterPro" id="IPR023214">
    <property type="entry name" value="HAD_sf"/>
</dbReference>
<keyword evidence="2" id="KW-0325">Glycoprotein</keyword>
<dbReference type="InterPro" id="IPR005519">
    <property type="entry name" value="Acid_phosphat_B-like"/>
</dbReference>
<dbReference type="PANTHER" id="PTHR31284:SF10">
    <property type="entry name" value="ACID PHOSPHATASE-LIKE PROTEIN"/>
    <property type="match status" value="1"/>
</dbReference>
<evidence type="ECO:0000256" key="2">
    <source>
        <dbReference type="ARBA" id="ARBA00023180"/>
    </source>
</evidence>
<dbReference type="EMBL" id="JBFOLK010000010">
    <property type="protein sequence ID" value="KAL2479925.1"/>
    <property type="molecule type" value="Genomic_DNA"/>
</dbReference>
<dbReference type="PANTHER" id="PTHR31284">
    <property type="entry name" value="ACID PHOSPHATASE-LIKE PROTEIN"/>
    <property type="match status" value="1"/>
</dbReference>
<dbReference type="Pfam" id="PF03767">
    <property type="entry name" value="Acid_phosphat_B"/>
    <property type="match status" value="1"/>
</dbReference>
<keyword evidence="6" id="KW-1185">Reference proteome</keyword>
<feature type="chain" id="PRO_5044892611" evidence="4">
    <location>
        <begin position="22"/>
        <end position="264"/>
    </location>
</feature>
<dbReference type="NCBIfam" id="TIGR01675">
    <property type="entry name" value="plant-AP"/>
    <property type="match status" value="1"/>
</dbReference>
<dbReference type="AlphaFoldDB" id="A0ABD1QUP6"/>
<keyword evidence="1 4" id="KW-0732">Signal</keyword>
<dbReference type="InterPro" id="IPR010028">
    <property type="entry name" value="Acid_phosphatase_pln"/>
</dbReference>
<comment type="similarity">
    <text evidence="3">Belongs to the APS1/VSP family.</text>
</comment>
<sequence>MAQVAIFRLLILLTVACTSISQSIIQIWPRKQALLASDGISGHREIPNDLYCESWRFTVETNDAGIWTRVPARCVGYVKEYMTGDKYSADSEAVADDSLAYAKTVELSGDGKDAWIFDIDDTLLSNVPYYTSHGFGSEIFDEVSFDNWVDMAEAPAIPASLRLYKELEERGFTIILLTGRTEVQRKATELNLQYAGYSNWQRLILRANSDHGKTATIYKSERRKQLEDEGYKIHGNSGDQWSDLTGLAVAKRSFKLPNPIYVIA</sequence>
<dbReference type="Proteomes" id="UP001604336">
    <property type="component" value="Unassembled WGS sequence"/>
</dbReference>
<organism evidence="5 6">
    <name type="scientific">Abeliophyllum distichum</name>
    <dbReference type="NCBI Taxonomy" id="126358"/>
    <lineage>
        <taxon>Eukaryota</taxon>
        <taxon>Viridiplantae</taxon>
        <taxon>Streptophyta</taxon>
        <taxon>Embryophyta</taxon>
        <taxon>Tracheophyta</taxon>
        <taxon>Spermatophyta</taxon>
        <taxon>Magnoliopsida</taxon>
        <taxon>eudicotyledons</taxon>
        <taxon>Gunneridae</taxon>
        <taxon>Pentapetalae</taxon>
        <taxon>asterids</taxon>
        <taxon>lamiids</taxon>
        <taxon>Lamiales</taxon>
        <taxon>Oleaceae</taxon>
        <taxon>Forsythieae</taxon>
        <taxon>Abeliophyllum</taxon>
    </lineage>
</organism>
<accession>A0ABD1QUP6</accession>
<evidence type="ECO:0000256" key="4">
    <source>
        <dbReference type="SAM" id="SignalP"/>
    </source>
</evidence>
<dbReference type="SUPFAM" id="SSF56784">
    <property type="entry name" value="HAD-like"/>
    <property type="match status" value="1"/>
</dbReference>
<dbReference type="CDD" id="cd07535">
    <property type="entry name" value="HAD_VSP"/>
    <property type="match status" value="1"/>
</dbReference>
<evidence type="ECO:0000313" key="5">
    <source>
        <dbReference type="EMBL" id="KAL2479925.1"/>
    </source>
</evidence>
<proteinExistence type="inferred from homology"/>
<gene>
    <name evidence="5" type="ORF">Adt_32891</name>
</gene>
<evidence type="ECO:0000313" key="6">
    <source>
        <dbReference type="Proteomes" id="UP001604336"/>
    </source>
</evidence>
<dbReference type="InterPro" id="IPR014403">
    <property type="entry name" value="APS1/VSP"/>
</dbReference>
<reference evidence="6" key="1">
    <citation type="submission" date="2024-07" db="EMBL/GenBank/DDBJ databases">
        <title>Two chromosome-level genome assemblies of Korean endemic species Abeliophyllum distichum and Forsythia ovata (Oleaceae).</title>
        <authorList>
            <person name="Jang H."/>
        </authorList>
    </citation>
    <scope>NUCLEOTIDE SEQUENCE [LARGE SCALE GENOMIC DNA]</scope>
</reference>
<name>A0ABD1QUP6_9LAMI</name>